<dbReference type="PANTHER" id="PTHR38593:SF1">
    <property type="entry name" value="BLR2558 PROTEIN"/>
    <property type="match status" value="1"/>
</dbReference>
<organism evidence="2 3">
    <name type="scientific">Hymenobacter gelipurpurascens</name>
    <dbReference type="NCBI Taxonomy" id="89968"/>
    <lineage>
        <taxon>Bacteria</taxon>
        <taxon>Pseudomonadati</taxon>
        <taxon>Bacteroidota</taxon>
        <taxon>Cytophagia</taxon>
        <taxon>Cytophagales</taxon>
        <taxon>Hymenobacteraceae</taxon>
        <taxon>Hymenobacter</taxon>
    </lineage>
</organism>
<dbReference type="PROSITE" id="PS51257">
    <property type="entry name" value="PROKAR_LIPOPROTEIN"/>
    <property type="match status" value="1"/>
</dbReference>
<reference evidence="3" key="1">
    <citation type="submission" date="2017-06" db="EMBL/GenBank/DDBJ databases">
        <authorList>
            <person name="Varghese N."/>
            <person name="Submissions S."/>
        </authorList>
    </citation>
    <scope>NUCLEOTIDE SEQUENCE [LARGE SCALE GENOMIC DNA]</scope>
    <source>
        <strain evidence="3">DSM 11116</strain>
    </source>
</reference>
<evidence type="ECO:0000313" key="2">
    <source>
        <dbReference type="EMBL" id="SNC77240.1"/>
    </source>
</evidence>
<name>A0A212UGE8_9BACT</name>
<dbReference type="Gene3D" id="1.20.1260.10">
    <property type="match status" value="1"/>
</dbReference>
<keyword evidence="3" id="KW-1185">Reference proteome</keyword>
<gene>
    <name evidence="2" type="ORF">SAMN06265337_3822</name>
</gene>
<evidence type="ECO:0000313" key="3">
    <source>
        <dbReference type="Proteomes" id="UP000198131"/>
    </source>
</evidence>
<dbReference type="EMBL" id="FYEW01000003">
    <property type="protein sequence ID" value="SNC77240.1"/>
    <property type="molecule type" value="Genomic_DNA"/>
</dbReference>
<dbReference type="PANTHER" id="PTHR38593">
    <property type="entry name" value="BLR2558 PROTEIN"/>
    <property type="match status" value="1"/>
</dbReference>
<dbReference type="AlphaFoldDB" id="A0A212UGE8"/>
<dbReference type="RefSeq" id="WP_088845227.1">
    <property type="nucleotide sequence ID" value="NZ_FYEW01000003.1"/>
</dbReference>
<dbReference type="Proteomes" id="UP000198131">
    <property type="component" value="Unassembled WGS sequence"/>
</dbReference>
<dbReference type="OrthoDB" id="770843at2"/>
<sequence length="192" mass="20823">MSVSRLFPLLLLPLGLSSCSSGESNKDPVAEAKFKNEKRIGDEAITEKQEQDAEYVVNTASHNMFVRDASQLAQTKSTAPAVKALAQSLVAQHAANQQTIQTLAAQKNIVLPTGLGGDQAQTLGQLAALNGAAFDQKYTDALIDLHKKAVDEAEDMRDEAYDGDIRQLATQQLPLLKQHLEAAEELQDQLKK</sequence>
<dbReference type="InterPro" id="IPR012347">
    <property type="entry name" value="Ferritin-like"/>
</dbReference>
<accession>A0A212UGE8</accession>
<feature type="domain" description="DUF4142" evidence="1">
    <location>
        <begin position="51"/>
        <end position="186"/>
    </location>
</feature>
<evidence type="ECO:0000259" key="1">
    <source>
        <dbReference type="Pfam" id="PF13628"/>
    </source>
</evidence>
<protein>
    <submittedName>
        <fullName evidence="2">Putative membrane protein</fullName>
    </submittedName>
</protein>
<dbReference type="InterPro" id="IPR025419">
    <property type="entry name" value="DUF4142"/>
</dbReference>
<proteinExistence type="predicted"/>
<dbReference type="Pfam" id="PF13628">
    <property type="entry name" value="DUF4142"/>
    <property type="match status" value="1"/>
</dbReference>